<dbReference type="OrthoDB" id="9778912at2"/>
<dbReference type="EMBL" id="QRMS01000004">
    <property type="protein sequence ID" value="RHJ86049.1"/>
    <property type="molecule type" value="Genomic_DNA"/>
</dbReference>
<evidence type="ECO:0000256" key="2">
    <source>
        <dbReference type="ARBA" id="ARBA00013457"/>
    </source>
</evidence>
<accession>A0A415DYZ8</accession>
<proteinExistence type="predicted"/>
<dbReference type="GO" id="GO:0018580">
    <property type="term" value="F:nitronate monooxygenase activity"/>
    <property type="evidence" value="ECO:0007669"/>
    <property type="project" value="InterPro"/>
</dbReference>
<comment type="function">
    <text evidence="1">Nitronate monooxygenase that uses molecular oxygen to catalyze the oxidative denitrification of alkyl nitronates. Acts on propionate 3-nitronate (P3N), the presumed physiological substrate. Probably functions in the detoxification of P3N, a metabolic poison produced by plants and fungi as a defense mechanism.</text>
</comment>
<keyword evidence="4" id="KW-0288">FMN</keyword>
<gene>
    <name evidence="6" type="ORF">DW099_14520</name>
</gene>
<keyword evidence="7" id="KW-1185">Reference proteome</keyword>
<evidence type="ECO:0000256" key="3">
    <source>
        <dbReference type="ARBA" id="ARBA00022630"/>
    </source>
</evidence>
<organism evidence="6 7">
    <name type="scientific">Emergencia timonensis</name>
    <dbReference type="NCBI Taxonomy" id="1776384"/>
    <lineage>
        <taxon>Bacteria</taxon>
        <taxon>Bacillati</taxon>
        <taxon>Bacillota</taxon>
        <taxon>Clostridia</taxon>
        <taxon>Peptostreptococcales</taxon>
        <taxon>Anaerovoracaceae</taxon>
        <taxon>Emergencia</taxon>
    </lineage>
</organism>
<evidence type="ECO:0000256" key="5">
    <source>
        <dbReference type="ARBA" id="ARBA00023002"/>
    </source>
</evidence>
<dbReference type="AlphaFoldDB" id="A0A415DYZ8"/>
<evidence type="ECO:0000256" key="1">
    <source>
        <dbReference type="ARBA" id="ARBA00003535"/>
    </source>
</evidence>
<dbReference type="Proteomes" id="UP000284841">
    <property type="component" value="Unassembled WGS sequence"/>
</dbReference>
<keyword evidence="3" id="KW-0285">Flavoprotein</keyword>
<dbReference type="CDD" id="cd04730">
    <property type="entry name" value="NPD_like"/>
    <property type="match status" value="1"/>
</dbReference>
<dbReference type="SUPFAM" id="SSF51412">
    <property type="entry name" value="Inosine monophosphate dehydrogenase (IMPDH)"/>
    <property type="match status" value="1"/>
</dbReference>
<protein>
    <recommendedName>
        <fullName evidence="2">Probable nitronate monooxygenase</fullName>
    </recommendedName>
</protein>
<name>A0A415DYZ8_9FIRM</name>
<reference evidence="6 7" key="1">
    <citation type="submission" date="2018-08" db="EMBL/GenBank/DDBJ databases">
        <title>A genome reference for cultivated species of the human gut microbiota.</title>
        <authorList>
            <person name="Zou Y."/>
            <person name="Xue W."/>
            <person name="Luo G."/>
        </authorList>
    </citation>
    <scope>NUCLEOTIDE SEQUENCE [LARGE SCALE GENOMIC DNA]</scope>
    <source>
        <strain evidence="6 7">AM07-24</strain>
    </source>
</reference>
<keyword evidence="6" id="KW-0503">Monooxygenase</keyword>
<dbReference type="RefSeq" id="WP_118336173.1">
    <property type="nucleotide sequence ID" value="NZ_AP025567.1"/>
</dbReference>
<evidence type="ECO:0000313" key="6">
    <source>
        <dbReference type="EMBL" id="RHJ86049.1"/>
    </source>
</evidence>
<evidence type="ECO:0000256" key="4">
    <source>
        <dbReference type="ARBA" id="ARBA00022643"/>
    </source>
</evidence>
<dbReference type="STRING" id="1776384.GCA_900086585_01699"/>
<sequence length="343" mass="36364">MKTLDKLRVPVIQGGMGVGISLGGLAGAVAREGGMGVISTANIGFREADFWQNAEEADRRALRKEIEKARDISEGKGLIAINAMVATTNFGDMVRLACECGIDAVISGAGLPLELPELTAGFDVLIAPIVSSGRAAKTLRRMWGKRHGHEPDFFVVEGSQAGGHLGFSQEEVESGSAPPLMEILAGVVEEAGEIPVFAAGSVFDCADIRNCLAAGARGVQIATRFIACEECDATQGFKNVILGASADDVMILKSPVGMPGRGIRTPLMEKVADGRRFGPETCIGCIHTCNPAETPYCINKALIEGYYGNYEEGLFFCGGNVGRINEMTTVKALMEELSSEWSR</sequence>
<comment type="caution">
    <text evidence="6">The sequence shown here is derived from an EMBL/GenBank/DDBJ whole genome shotgun (WGS) entry which is preliminary data.</text>
</comment>
<dbReference type="PANTHER" id="PTHR32332:SF18">
    <property type="entry name" value="2-NITROPROPANE DIOXYGENASE"/>
    <property type="match status" value="1"/>
</dbReference>
<evidence type="ECO:0000313" key="7">
    <source>
        <dbReference type="Proteomes" id="UP000284841"/>
    </source>
</evidence>
<dbReference type="Pfam" id="PF03060">
    <property type="entry name" value="NMO"/>
    <property type="match status" value="1"/>
</dbReference>
<dbReference type="InterPro" id="IPR004136">
    <property type="entry name" value="NMO"/>
</dbReference>
<dbReference type="Gene3D" id="3.20.20.70">
    <property type="entry name" value="Aldolase class I"/>
    <property type="match status" value="1"/>
</dbReference>
<dbReference type="InterPro" id="IPR013785">
    <property type="entry name" value="Aldolase_TIM"/>
</dbReference>
<keyword evidence="5" id="KW-0560">Oxidoreductase</keyword>
<dbReference type="PANTHER" id="PTHR32332">
    <property type="entry name" value="2-NITROPROPANE DIOXYGENASE"/>
    <property type="match status" value="1"/>
</dbReference>